<organism evidence="5 6">
    <name type="scientific">Pyrobaculum ferrireducens</name>
    <dbReference type="NCBI Taxonomy" id="1104324"/>
    <lineage>
        <taxon>Archaea</taxon>
        <taxon>Thermoproteota</taxon>
        <taxon>Thermoprotei</taxon>
        <taxon>Thermoproteales</taxon>
        <taxon>Thermoproteaceae</taxon>
        <taxon>Pyrobaculum</taxon>
    </lineage>
</organism>
<keyword evidence="3" id="KW-0472">Membrane</keyword>
<evidence type="ECO:0000313" key="6">
    <source>
        <dbReference type="Proteomes" id="UP000005867"/>
    </source>
</evidence>
<dbReference type="PANTHER" id="PTHR47235:SF1">
    <property type="entry name" value="BLR6548 PROTEIN"/>
    <property type="match status" value="1"/>
</dbReference>
<dbReference type="CDD" id="cd06334">
    <property type="entry name" value="PBP1_ABC_ligand_binding-like"/>
    <property type="match status" value="1"/>
</dbReference>
<dbReference type="PANTHER" id="PTHR47235">
    <property type="entry name" value="BLR6548 PROTEIN"/>
    <property type="match status" value="1"/>
</dbReference>
<feature type="region of interest" description="Disordered" evidence="2">
    <location>
        <begin position="54"/>
        <end position="85"/>
    </location>
</feature>
<feature type="compositionally biased region" description="Low complexity" evidence="2">
    <location>
        <begin position="58"/>
        <end position="85"/>
    </location>
</feature>
<keyword evidence="3" id="KW-1133">Transmembrane helix</keyword>
<reference evidence="5 6" key="1">
    <citation type="journal article" date="2012" name="J. Bacteriol.">
        <title>Complete genome sequence of strain 1860, a crenarchaeon of the genus pyrobaculum able to grow with various electron acceptors.</title>
        <authorList>
            <person name="Mardanov A.V."/>
            <person name="Gumerov V.M."/>
            <person name="Slobodkina G.B."/>
            <person name="Beletsky A.V."/>
            <person name="Bonch-Osmolovskaya E.A."/>
            <person name="Ravin N.V."/>
            <person name="Skryabin K.G."/>
        </authorList>
    </citation>
    <scope>NUCLEOTIDE SEQUENCE [LARGE SCALE GENOMIC DNA]</scope>
    <source>
        <strain evidence="5 6">1860</strain>
    </source>
</reference>
<evidence type="ECO:0000256" key="1">
    <source>
        <dbReference type="ARBA" id="ARBA00022729"/>
    </source>
</evidence>
<protein>
    <submittedName>
        <fullName evidence="5">ABC-type branched-chain amino acid transport systems periplasmic component-like protein</fullName>
    </submittedName>
</protein>
<keyword evidence="6" id="KW-1185">Reference proteome</keyword>
<keyword evidence="1" id="KW-0732">Signal</keyword>
<dbReference type="eggNOG" id="arCOG01020">
    <property type="taxonomic scope" value="Archaea"/>
</dbReference>
<proteinExistence type="predicted"/>
<feature type="transmembrane region" description="Helical" evidence="3">
    <location>
        <begin position="21"/>
        <end position="46"/>
    </location>
</feature>
<dbReference type="SUPFAM" id="SSF53822">
    <property type="entry name" value="Periplasmic binding protein-like I"/>
    <property type="match status" value="1"/>
</dbReference>
<dbReference type="BioCyc" id="PSP1104324:GJSN-1120-MONOMER"/>
<dbReference type="AlphaFoldDB" id="G7VCG1"/>
<dbReference type="Proteomes" id="UP000005867">
    <property type="component" value="Chromosome"/>
</dbReference>
<evidence type="ECO:0000259" key="4">
    <source>
        <dbReference type="Pfam" id="PF13458"/>
    </source>
</evidence>
<keyword evidence="3" id="KW-0812">Transmembrane</keyword>
<dbReference type="KEGG" id="pyr:P186_1148"/>
<gene>
    <name evidence="5" type="ORF">P186_1148</name>
</gene>
<dbReference type="HOGENOM" id="CLU_027128_7_3_2"/>
<dbReference type="InterPro" id="IPR028082">
    <property type="entry name" value="Peripla_BP_I"/>
</dbReference>
<evidence type="ECO:0000256" key="2">
    <source>
        <dbReference type="SAM" id="MobiDB-lite"/>
    </source>
</evidence>
<dbReference type="InterPro" id="IPR028081">
    <property type="entry name" value="Leu-bd"/>
</dbReference>
<evidence type="ECO:0000256" key="3">
    <source>
        <dbReference type="SAM" id="Phobius"/>
    </source>
</evidence>
<dbReference type="Pfam" id="PF13458">
    <property type="entry name" value="Peripla_BP_6"/>
    <property type="match status" value="1"/>
</dbReference>
<sequence length="478" mass="51891">MNFLECFKECKSTILKYKLEIFLMQMGKIVIPIIIVIIVAALVAYLSQQGAQAPKTGPTATSSPTASPPASATTTTQQTSPSPSQTQRVLKIGCLFDLTGGTADVGVPWSYGAKSAIDAINNGELTELKKLGITLQCVERDYGYKIPEAQAAYEYFKQQGVVAIIGWGTGDTLALAPQINKDGIPYFSGSYTLSLVKNPYNFYTMASYHEAAAAGVVFVKQYFEKAGASPKMALLYPNVPYGLEPLPAIREEAKRQGVAICAEEVVELTAVSADEQVARVRDKCGDAVAIWYGGTVSAGSVIIKSAYKLGLSKAIFIYNIWGANEATSKLLGPDITKWVGGRLFRVTSALMIDDVKKLAQSGDREASLMVGYINKIGTVTEPFIRGWHAAYILAKGIEYAVKNGKEPTSENIKWALENMPEVKTSYAAPVKYMAGDHRPTTTVYIYQMNSDGTWQKVTEITLPRGNLADDLARYGVKQ</sequence>
<evidence type="ECO:0000313" key="5">
    <source>
        <dbReference type="EMBL" id="AET32581.1"/>
    </source>
</evidence>
<name>G7VCG1_9CREN</name>
<accession>G7VCG1</accession>
<dbReference type="EMBL" id="CP003098">
    <property type="protein sequence ID" value="AET32581.1"/>
    <property type="molecule type" value="Genomic_DNA"/>
</dbReference>
<feature type="domain" description="Leucine-binding protein" evidence="4">
    <location>
        <begin position="90"/>
        <end position="452"/>
    </location>
</feature>
<dbReference type="STRING" id="1104324.P186_1148"/>
<dbReference type="Gene3D" id="3.40.50.2300">
    <property type="match status" value="2"/>
</dbReference>